<sequence>MDDTNRNLEDFDGDAYDDELLEDSELFEDELEQLDSLDDEPGSEGL</sequence>
<accession>A0A6J4VHR6</accession>
<dbReference type="AlphaFoldDB" id="A0A6J4VHR6"/>
<protein>
    <submittedName>
        <fullName evidence="1">Uncharacterized protein</fullName>
    </submittedName>
</protein>
<evidence type="ECO:0000313" key="1">
    <source>
        <dbReference type="EMBL" id="CAA9576664.1"/>
    </source>
</evidence>
<organism evidence="1">
    <name type="scientific">uncultured Truepera sp</name>
    <dbReference type="NCBI Taxonomy" id="543023"/>
    <lineage>
        <taxon>Bacteria</taxon>
        <taxon>Thermotogati</taxon>
        <taxon>Deinococcota</taxon>
        <taxon>Deinococci</taxon>
        <taxon>Trueperales</taxon>
        <taxon>Trueperaceae</taxon>
        <taxon>Truepera</taxon>
        <taxon>environmental samples</taxon>
    </lineage>
</organism>
<dbReference type="EMBL" id="CADCWP010000194">
    <property type="protein sequence ID" value="CAA9576664.1"/>
    <property type="molecule type" value="Genomic_DNA"/>
</dbReference>
<reference evidence="1" key="1">
    <citation type="submission" date="2020-02" db="EMBL/GenBank/DDBJ databases">
        <authorList>
            <person name="Meier V. D."/>
        </authorList>
    </citation>
    <scope>NUCLEOTIDE SEQUENCE</scope>
    <source>
        <strain evidence="1">AVDCRST_MAG86</strain>
    </source>
</reference>
<proteinExistence type="predicted"/>
<name>A0A6J4VHR6_9DEIN</name>
<gene>
    <name evidence="1" type="ORF">AVDCRST_MAG86-2337</name>
</gene>